<proteinExistence type="predicted"/>
<name>A0ABP0CUJ5_9PEZI</name>
<reference evidence="2 3" key="1">
    <citation type="submission" date="2024-01" db="EMBL/GenBank/DDBJ databases">
        <authorList>
            <person name="Allen C."/>
            <person name="Tagirdzhanova G."/>
        </authorList>
    </citation>
    <scope>NUCLEOTIDE SEQUENCE [LARGE SCALE GENOMIC DNA]</scope>
</reference>
<dbReference type="InterPro" id="IPR011008">
    <property type="entry name" value="Dimeric_a/b-barrel"/>
</dbReference>
<evidence type="ECO:0000313" key="3">
    <source>
        <dbReference type="Proteomes" id="UP001642482"/>
    </source>
</evidence>
<dbReference type="Pfam" id="PF07876">
    <property type="entry name" value="Dabb"/>
    <property type="match status" value="1"/>
</dbReference>
<dbReference type="SUPFAM" id="SSF54909">
    <property type="entry name" value="Dimeric alpha+beta barrel"/>
    <property type="match status" value="1"/>
</dbReference>
<accession>A0ABP0CUJ5</accession>
<dbReference type="InterPro" id="IPR013097">
    <property type="entry name" value="Dabb"/>
</dbReference>
<dbReference type="Proteomes" id="UP001642482">
    <property type="component" value="Unassembled WGS sequence"/>
</dbReference>
<dbReference type="EMBL" id="CAWUHD010000153">
    <property type="protein sequence ID" value="CAK7235789.1"/>
    <property type="molecule type" value="Genomic_DNA"/>
</dbReference>
<evidence type="ECO:0000259" key="1">
    <source>
        <dbReference type="PROSITE" id="PS51502"/>
    </source>
</evidence>
<dbReference type="SMART" id="SM00886">
    <property type="entry name" value="Dabb"/>
    <property type="match status" value="1"/>
</dbReference>
<gene>
    <name evidence="2" type="ORF">SEUCBS140593_009399</name>
</gene>
<evidence type="ECO:0000313" key="2">
    <source>
        <dbReference type="EMBL" id="CAK7235789.1"/>
    </source>
</evidence>
<protein>
    <recommendedName>
        <fullName evidence="1">Stress-response A/B barrel domain-containing protein</fullName>
    </recommendedName>
</protein>
<organism evidence="2 3">
    <name type="scientific">Sporothrix eucalyptigena</name>
    <dbReference type="NCBI Taxonomy" id="1812306"/>
    <lineage>
        <taxon>Eukaryota</taxon>
        <taxon>Fungi</taxon>
        <taxon>Dikarya</taxon>
        <taxon>Ascomycota</taxon>
        <taxon>Pezizomycotina</taxon>
        <taxon>Sordariomycetes</taxon>
        <taxon>Sordariomycetidae</taxon>
        <taxon>Ophiostomatales</taxon>
        <taxon>Ophiostomataceae</taxon>
        <taxon>Sporothrix</taxon>
    </lineage>
</organism>
<sequence length="106" mass="11849">MSSTAQPPVHRITLFKIPSAEDQTTLLDIYRTMPSRAIKDGKPVAAGPSVDDARNQGYTIAVVSVFRSVEDMEYYDHHCQAHAELKKVAKTLHKGNMMVYFQSVLP</sequence>
<feature type="domain" description="Stress-response A/B barrel" evidence="1">
    <location>
        <begin position="9"/>
        <end position="101"/>
    </location>
</feature>
<dbReference type="Gene3D" id="3.30.70.100">
    <property type="match status" value="1"/>
</dbReference>
<comment type="caution">
    <text evidence="2">The sequence shown here is derived from an EMBL/GenBank/DDBJ whole genome shotgun (WGS) entry which is preliminary data.</text>
</comment>
<dbReference type="PROSITE" id="PS51502">
    <property type="entry name" value="S_R_A_B_BARREL"/>
    <property type="match status" value="1"/>
</dbReference>
<keyword evidence="3" id="KW-1185">Reference proteome</keyword>